<organism evidence="1">
    <name type="scientific">Cucumis melo</name>
    <name type="common">Muskmelon</name>
    <dbReference type="NCBI Taxonomy" id="3656"/>
    <lineage>
        <taxon>Eukaryota</taxon>
        <taxon>Viridiplantae</taxon>
        <taxon>Streptophyta</taxon>
        <taxon>Embryophyta</taxon>
        <taxon>Tracheophyta</taxon>
        <taxon>Spermatophyta</taxon>
        <taxon>Magnoliopsida</taxon>
        <taxon>eudicotyledons</taxon>
        <taxon>Gunneridae</taxon>
        <taxon>Pentapetalae</taxon>
        <taxon>rosids</taxon>
        <taxon>fabids</taxon>
        <taxon>Cucurbitales</taxon>
        <taxon>Cucurbitaceae</taxon>
        <taxon>Benincaseae</taxon>
        <taxon>Cucumis</taxon>
    </lineage>
</organism>
<sequence length="103" mass="11933">MQLDWTKVRTRLEKRKRLAHADARLGRTADERLVRFGKNDANDGEQTERAPTHNFVGLRRMRNMVAPIGSREGMVRLSATSSEREWRRELVVTTNSRSKIKGN</sequence>
<protein>
    <submittedName>
        <fullName evidence="1">Uncharacterized protein</fullName>
    </submittedName>
</protein>
<dbReference type="AlphaFoldDB" id="A0A9I9DHF4"/>
<accession>A0A9I9DHF4</accession>
<dbReference type="Gramene" id="MELO3C018367.2.1">
    <property type="protein sequence ID" value="MELO3C018367.2.1"/>
    <property type="gene ID" value="MELO3C018367.2"/>
</dbReference>
<name>A0A9I9DHF4_CUCME</name>
<evidence type="ECO:0000313" key="1">
    <source>
        <dbReference type="EnsemblPlants" id="MELO3C018367.2.1"/>
    </source>
</evidence>
<proteinExistence type="predicted"/>
<reference evidence="1" key="1">
    <citation type="submission" date="2023-03" db="UniProtKB">
        <authorList>
            <consortium name="EnsemblPlants"/>
        </authorList>
    </citation>
    <scope>IDENTIFICATION</scope>
</reference>
<dbReference type="EnsemblPlants" id="MELO3C018367.2.1">
    <property type="protein sequence ID" value="MELO3C018367.2.1"/>
    <property type="gene ID" value="MELO3C018367.2"/>
</dbReference>